<dbReference type="OrthoDB" id="4735656at2"/>
<name>A0A0N9ND80_9ACTN</name>
<sequence length="87" mass="9095">MSTYPPGLDRWAAEVAPALGLGDAQVPTGLLLDVTRDVAHSVLRPAGPITTYLIGLAVANGMSADDAAAKIRELVEAKELAREETPE</sequence>
<organism evidence="2 3">
    <name type="scientific">Gordonia phthalatica</name>
    <dbReference type="NCBI Taxonomy" id="1136941"/>
    <lineage>
        <taxon>Bacteria</taxon>
        <taxon>Bacillati</taxon>
        <taxon>Actinomycetota</taxon>
        <taxon>Actinomycetes</taxon>
        <taxon>Mycobacteriales</taxon>
        <taxon>Gordoniaceae</taxon>
        <taxon>Gordonia</taxon>
    </lineage>
</organism>
<dbReference type="PATRIC" id="fig|1136941.3.peg.3190"/>
<dbReference type="KEGG" id="goq:ACH46_15630"/>
<gene>
    <name evidence="2" type="ORF">ACH46_15630</name>
</gene>
<reference evidence="2 3" key="2">
    <citation type="journal article" date="2017" name="Int. J. Syst. Evol. Microbiol.">
        <title>Gordonia phthalatica sp. nov., a di-n-butyl phthalate-degrading bacterium isolated from activated sludge.</title>
        <authorList>
            <person name="Jin D."/>
            <person name="Kong X."/>
            <person name="Jia M."/>
            <person name="Yu X."/>
            <person name="Wang X."/>
            <person name="Zhuang X."/>
            <person name="Deng Y."/>
            <person name="Bai Z."/>
        </authorList>
    </citation>
    <scope>NUCLEOTIDE SEQUENCE [LARGE SCALE GENOMIC DNA]</scope>
    <source>
        <strain evidence="2 3">QH-11</strain>
    </source>
</reference>
<dbReference type="EMBL" id="CP011853">
    <property type="protein sequence ID" value="ALG85648.1"/>
    <property type="molecule type" value="Genomic_DNA"/>
</dbReference>
<protein>
    <recommendedName>
        <fullName evidence="1">DUF6457 domain-containing protein</fullName>
    </recommendedName>
</protein>
<dbReference type="STRING" id="1136941.ACH46_15630"/>
<reference evidence="3" key="1">
    <citation type="submission" date="2015-06" db="EMBL/GenBank/DDBJ databases">
        <title>Complete genome sequence and metabolic analysis of phthalate degradation pathway in Gordonia sp. QH-11.</title>
        <authorList>
            <person name="Jin D."/>
            <person name="Kong X."/>
            <person name="Bai Z."/>
        </authorList>
    </citation>
    <scope>NUCLEOTIDE SEQUENCE [LARGE SCALE GENOMIC DNA]</scope>
    <source>
        <strain evidence="3">QH-11</strain>
    </source>
</reference>
<proteinExistence type="predicted"/>
<dbReference type="InterPro" id="IPR045598">
    <property type="entry name" value="DUF6457"/>
</dbReference>
<dbReference type="AlphaFoldDB" id="A0A0N9ND80"/>
<dbReference type="Proteomes" id="UP000063789">
    <property type="component" value="Chromosome"/>
</dbReference>
<accession>A0A0N9ND80</accession>
<dbReference type="RefSeq" id="WP_062393735.1">
    <property type="nucleotide sequence ID" value="NZ_CP011853.1"/>
</dbReference>
<dbReference type="Pfam" id="PF20058">
    <property type="entry name" value="DUF6457"/>
    <property type="match status" value="1"/>
</dbReference>
<evidence type="ECO:0000313" key="3">
    <source>
        <dbReference type="Proteomes" id="UP000063789"/>
    </source>
</evidence>
<evidence type="ECO:0000259" key="1">
    <source>
        <dbReference type="Pfam" id="PF20058"/>
    </source>
</evidence>
<evidence type="ECO:0000313" key="2">
    <source>
        <dbReference type="EMBL" id="ALG85648.1"/>
    </source>
</evidence>
<feature type="domain" description="DUF6457" evidence="1">
    <location>
        <begin position="7"/>
        <end position="78"/>
    </location>
</feature>
<keyword evidence="3" id="KW-1185">Reference proteome</keyword>